<evidence type="ECO:0000313" key="2">
    <source>
        <dbReference type="EMBL" id="MCA9382870.1"/>
    </source>
</evidence>
<gene>
    <name evidence="2" type="ORF">KC909_00755</name>
</gene>
<reference evidence="2" key="1">
    <citation type="submission" date="2020-04" db="EMBL/GenBank/DDBJ databases">
        <authorList>
            <person name="Zhang T."/>
        </authorList>
    </citation>
    <scope>NUCLEOTIDE SEQUENCE</scope>
    <source>
        <strain evidence="2">HKST-UBA14</strain>
    </source>
</reference>
<feature type="compositionally biased region" description="Polar residues" evidence="1">
    <location>
        <begin position="452"/>
        <end position="462"/>
    </location>
</feature>
<dbReference type="Proteomes" id="UP000783287">
    <property type="component" value="Unassembled WGS sequence"/>
</dbReference>
<protein>
    <submittedName>
        <fullName evidence="2">Uncharacterized protein</fullName>
    </submittedName>
</protein>
<accession>A0A955L4G9</accession>
<organism evidence="2 3">
    <name type="scientific">Candidatus Dojkabacteria bacterium</name>
    <dbReference type="NCBI Taxonomy" id="2099670"/>
    <lineage>
        <taxon>Bacteria</taxon>
        <taxon>Candidatus Dojkabacteria</taxon>
    </lineage>
</organism>
<evidence type="ECO:0000256" key="1">
    <source>
        <dbReference type="SAM" id="MobiDB-lite"/>
    </source>
</evidence>
<name>A0A955L4G9_9BACT</name>
<evidence type="ECO:0000313" key="3">
    <source>
        <dbReference type="Proteomes" id="UP000783287"/>
    </source>
</evidence>
<dbReference type="AlphaFoldDB" id="A0A955L4G9"/>
<feature type="compositionally biased region" description="Polar residues" evidence="1">
    <location>
        <begin position="435"/>
        <end position="445"/>
    </location>
</feature>
<proteinExistence type="predicted"/>
<dbReference type="EMBL" id="JAGQLK010000009">
    <property type="protein sequence ID" value="MCA9382870.1"/>
    <property type="molecule type" value="Genomic_DNA"/>
</dbReference>
<feature type="region of interest" description="Disordered" evidence="1">
    <location>
        <begin position="435"/>
        <end position="465"/>
    </location>
</feature>
<comment type="caution">
    <text evidence="2">The sequence shown here is derived from an EMBL/GenBank/DDBJ whole genome shotgun (WGS) entry which is preliminary data.</text>
</comment>
<sequence length="790" mass="85610">MAIAPALERGLTFPFPQIDTTATPPNPERGREFFAGMKAGLQRAADRFAPTYERVKEVVVQEAANFYEYGVKAPIHWARYARMQAGHARDLVTTGTTTITPQEVALNLQIGMTVAPYAVAAGMAIADAMPNIAHAATQQFTETMNHLHHGMADAANGLDRAMAHFAPHGNGNGGNEGFFSGMFSPQEQTALKCEYRANGPKLYRASLDMNSKHGTNSTWQQLATHNNLTIDGDNVPGYSNGMCLDVPGLDLPDLNMTQPAALPTATLVPSATPGTGAPEAISQPASGSWCAQPDAYQIDGTRLASAMVDGRDNYETMHGMVYDALQRGGGPGFNEIVNANQGNPDVGFINGGSQGFDAATLQGGDCFVIPGYDARAAELAAQAASQAAEGTNLTNSTPSGEGMSISPWAVAGAFGTLLTLAAGAHYGPQLLAKLSTRQTQPQQQPAVRYSPARQTVPATEQPSYRAVPEPVAIRQTPAREVRQHGPMTRQASAEYAQFMAYWNRDMGYWAGKEYNPEDIVPTTEEQVARNGANENRWHAVDPVDENVSRITIYDWDGEQDSAYVVLDEYYVQNVRGPETVEGFVDSDVCEGTTVITDPRGRDKTYPLNLRISRPDGAGDYIVREHPIDGRIYVLFYDKNELIPKNIMEPTDTGLQQPQFIVSYSDWEARVEDEAEAVPTNPIPQPIIRPAETSTVVTETASEATQPLTTMLTGDKIAQLVQHLSGQESGVGVITQMLAPELVQFMIPDARIRLDDGQRVMVQITAGQLVLIPTDEEGRVIKDLPLQVFEI</sequence>
<reference evidence="2" key="2">
    <citation type="journal article" date="2021" name="Microbiome">
        <title>Successional dynamics and alternative stable states in a saline activated sludge microbial community over 9 years.</title>
        <authorList>
            <person name="Wang Y."/>
            <person name="Ye J."/>
            <person name="Ju F."/>
            <person name="Liu L."/>
            <person name="Boyd J.A."/>
            <person name="Deng Y."/>
            <person name="Parks D.H."/>
            <person name="Jiang X."/>
            <person name="Yin X."/>
            <person name="Woodcroft B.J."/>
            <person name="Tyson G.W."/>
            <person name="Hugenholtz P."/>
            <person name="Polz M.F."/>
            <person name="Zhang T."/>
        </authorList>
    </citation>
    <scope>NUCLEOTIDE SEQUENCE</scope>
    <source>
        <strain evidence="2">HKST-UBA14</strain>
    </source>
</reference>